<protein>
    <submittedName>
        <fullName evidence="4">Uncharacterized protein YhaN</fullName>
    </submittedName>
</protein>
<dbReference type="PANTHER" id="PTHR41259">
    <property type="entry name" value="DOUBLE-STRAND BREAK REPAIR RAD50 ATPASE, PUTATIVE-RELATED"/>
    <property type="match status" value="1"/>
</dbReference>
<dbReference type="InterPro" id="IPR027417">
    <property type="entry name" value="P-loop_NTPase"/>
</dbReference>
<dbReference type="Proteomes" id="UP000198833">
    <property type="component" value="Unassembled WGS sequence"/>
</dbReference>
<feature type="domain" description="YhaN AAA" evidence="3">
    <location>
        <begin position="1"/>
        <end position="203"/>
    </location>
</feature>
<keyword evidence="2" id="KW-0472">Membrane</keyword>
<gene>
    <name evidence="4" type="ORF">SAMN04488558_10636</name>
</gene>
<dbReference type="STRING" id="89093.SAMN04488558_10636"/>
<dbReference type="InterPro" id="IPR038734">
    <property type="entry name" value="YhaN_AAA"/>
</dbReference>
<feature type="coiled-coil region" evidence="1">
    <location>
        <begin position="182"/>
        <end position="247"/>
    </location>
</feature>
<dbReference type="SUPFAM" id="SSF52540">
    <property type="entry name" value="P-loop containing nucleoside triphosphate hydrolases"/>
    <property type="match status" value="2"/>
</dbReference>
<proteinExistence type="predicted"/>
<evidence type="ECO:0000256" key="1">
    <source>
        <dbReference type="SAM" id="Coils"/>
    </source>
</evidence>
<feature type="transmembrane region" description="Helical" evidence="2">
    <location>
        <begin position="466"/>
        <end position="488"/>
    </location>
</feature>
<feature type="coiled-coil region" evidence="1">
    <location>
        <begin position="382"/>
        <end position="437"/>
    </location>
</feature>
<dbReference type="RefSeq" id="WP_092571822.1">
    <property type="nucleotide sequence ID" value="NZ_CP149446.1"/>
</dbReference>
<evidence type="ECO:0000256" key="2">
    <source>
        <dbReference type="SAM" id="Phobius"/>
    </source>
</evidence>
<reference evidence="4 5" key="1">
    <citation type="submission" date="2016-10" db="EMBL/GenBank/DDBJ databases">
        <authorList>
            <person name="de Groot N.N."/>
        </authorList>
    </citation>
    <scope>NUCLEOTIDE SEQUENCE [LARGE SCALE GENOMIC DNA]</scope>
    <source>
        <strain evidence="4 5">DSM 15695</strain>
    </source>
</reference>
<dbReference type="Gene3D" id="3.40.50.300">
    <property type="entry name" value="P-loop containing nucleotide triphosphate hydrolases"/>
    <property type="match status" value="2"/>
</dbReference>
<keyword evidence="1" id="KW-0175">Coiled coil</keyword>
<organism evidence="4 5">
    <name type="scientific">Ignavigranum ruoffiae</name>
    <dbReference type="NCBI Taxonomy" id="89093"/>
    <lineage>
        <taxon>Bacteria</taxon>
        <taxon>Bacillati</taxon>
        <taxon>Bacillota</taxon>
        <taxon>Bacilli</taxon>
        <taxon>Lactobacillales</taxon>
        <taxon>Aerococcaceae</taxon>
        <taxon>Ignavigranum</taxon>
    </lineage>
</organism>
<accession>A0A1H9DZQ0</accession>
<feature type="coiled-coil region" evidence="1">
    <location>
        <begin position="527"/>
        <end position="554"/>
    </location>
</feature>
<feature type="coiled-coil region" evidence="1">
    <location>
        <begin position="709"/>
        <end position="739"/>
    </location>
</feature>
<dbReference type="AlphaFoldDB" id="A0A1H9DZQ0"/>
<dbReference type="PANTHER" id="PTHR41259:SF1">
    <property type="entry name" value="DOUBLE-STRAND BREAK REPAIR RAD50 ATPASE, PUTATIVE-RELATED"/>
    <property type="match status" value="1"/>
</dbReference>
<sequence length="935" mass="110110">MKIKRLEIYGYGKWVNQSFDIDAQLQIFYGPNETGKSTIQSFIKSILFGFPDKRRRKFQQNRYEPRHGESYGGRILLSETPYGEIWVERTAKFLTIQTKEGQVLEDSVLKEILGGLDENVFDYFYAFNLNNLQELANIGSEDLNDFFLSIGTLGSDKFLAVAKQFEKDTDELYKRQGTNPKLNQLLTEFEVLQRQVQQIKQKHQRYSYLLSQQQAENSAINQLNESIKDIEHKVRNLDQLINRYEIHLKDLVVQRKLDQLIYTEIPEEAPTEVDAALRDNRESEKKLAEYRERIRNIDEELTQLTRYTWAKNRQQDRKEWQSATEEIKQVQTQIEQLQRQIHEAEEMLDHLAKQGQFYPEKIVQGEEYDRAIDRGLTIQGNKDQIQEENESIRSERKFLLEQRKAYQNNAAIARQQVAQLENQRVNDEEQLIQQTQLSHYLPGFIILLAGVSYVFYQFIQGQSLSSLFVIVAVLLAMVGLGQMIYIYLKHRNLVQSFQNNPIHQKIIDLHEQERQFVEQGKAFGLEINDREMKMEQLQEDLAKLMKEQQSWLSSMGFYPTADPEIVLKANPVKHYLETKVRYEKLLTEEAEQQARISAWVELIKPLLTRFPFEQTERIRPLIRHVEEVEASLIQTMQRANALEDRRKLTTHSVESEEEAIKQRSQLIQNYLDQASAKDVIDFKQKINTNKEIEDLQAKHQLFAEQTQDYAQELAKIQNRQELSEQLEQQQQMLQRAKENLTPHMHQLANVMVEINRLQEDGSYEELSQQIENKKAKIRDVIIEWGQKHIATALIYDTLRYGMENPLPEMNEKVNELFYKLSGGRYTQVKINKNSIKVKQFSDILFEPHELSQGTLEQLYVALRLAFVESAKQMVSMPIIIDDAFVNFDEQRRQSMYQVLKEMSERHQILFFTFDQLAIDIFEPDHEIDLEELDQA</sequence>
<feature type="coiled-coil region" evidence="1">
    <location>
        <begin position="273"/>
        <end position="354"/>
    </location>
</feature>
<name>A0A1H9DZQ0_9LACT</name>
<keyword evidence="2" id="KW-0812">Transmembrane</keyword>
<evidence type="ECO:0000259" key="3">
    <source>
        <dbReference type="Pfam" id="PF13514"/>
    </source>
</evidence>
<keyword evidence="5" id="KW-1185">Reference proteome</keyword>
<keyword evidence="2" id="KW-1133">Transmembrane helix</keyword>
<dbReference type="Pfam" id="PF13514">
    <property type="entry name" value="AAA_27"/>
    <property type="match status" value="1"/>
</dbReference>
<dbReference type="EMBL" id="FOEN01000006">
    <property type="protein sequence ID" value="SEQ18158.1"/>
    <property type="molecule type" value="Genomic_DNA"/>
</dbReference>
<dbReference type="OrthoDB" id="9764467at2"/>
<evidence type="ECO:0000313" key="4">
    <source>
        <dbReference type="EMBL" id="SEQ18158.1"/>
    </source>
</evidence>
<feature type="transmembrane region" description="Helical" evidence="2">
    <location>
        <begin position="440"/>
        <end position="459"/>
    </location>
</feature>
<evidence type="ECO:0000313" key="5">
    <source>
        <dbReference type="Proteomes" id="UP000198833"/>
    </source>
</evidence>